<comment type="caution">
    <text evidence="2">The sequence shown here is derived from an EMBL/GenBank/DDBJ whole genome shotgun (WGS) entry which is preliminary data.</text>
</comment>
<dbReference type="Gene3D" id="1.20.1280.50">
    <property type="match status" value="1"/>
</dbReference>
<dbReference type="Pfam" id="PF08268">
    <property type="entry name" value="FBA_3"/>
    <property type="match status" value="1"/>
</dbReference>
<dbReference type="PROSITE" id="PS50181">
    <property type="entry name" value="FBOX"/>
    <property type="match status" value="1"/>
</dbReference>
<evidence type="ECO:0000259" key="1">
    <source>
        <dbReference type="PROSITE" id="PS50181"/>
    </source>
</evidence>
<feature type="domain" description="F-box" evidence="1">
    <location>
        <begin position="25"/>
        <end position="71"/>
    </location>
</feature>
<evidence type="ECO:0000313" key="2">
    <source>
        <dbReference type="EMBL" id="CAH9070177.1"/>
    </source>
</evidence>
<dbReference type="PANTHER" id="PTHR31672">
    <property type="entry name" value="BNACNNG10540D PROTEIN"/>
    <property type="match status" value="1"/>
</dbReference>
<name>A0A9P1E0T8_CUSEU</name>
<dbReference type="InterPro" id="IPR013187">
    <property type="entry name" value="F-box-assoc_dom_typ3"/>
</dbReference>
<reference evidence="2" key="1">
    <citation type="submission" date="2022-07" db="EMBL/GenBank/DDBJ databases">
        <authorList>
            <person name="Macas J."/>
            <person name="Novak P."/>
            <person name="Neumann P."/>
        </authorList>
    </citation>
    <scope>NUCLEOTIDE SEQUENCE</scope>
</reference>
<dbReference type="EMBL" id="CAMAPE010000005">
    <property type="protein sequence ID" value="CAH9070177.1"/>
    <property type="molecule type" value="Genomic_DNA"/>
</dbReference>
<proteinExistence type="predicted"/>
<evidence type="ECO:0000313" key="3">
    <source>
        <dbReference type="Proteomes" id="UP001152484"/>
    </source>
</evidence>
<dbReference type="InterPro" id="IPR017451">
    <property type="entry name" value="F-box-assoc_interact_dom"/>
</dbReference>
<organism evidence="2 3">
    <name type="scientific">Cuscuta europaea</name>
    <name type="common">European dodder</name>
    <dbReference type="NCBI Taxonomy" id="41803"/>
    <lineage>
        <taxon>Eukaryota</taxon>
        <taxon>Viridiplantae</taxon>
        <taxon>Streptophyta</taxon>
        <taxon>Embryophyta</taxon>
        <taxon>Tracheophyta</taxon>
        <taxon>Spermatophyta</taxon>
        <taxon>Magnoliopsida</taxon>
        <taxon>eudicotyledons</taxon>
        <taxon>Gunneridae</taxon>
        <taxon>Pentapetalae</taxon>
        <taxon>asterids</taxon>
        <taxon>lamiids</taxon>
        <taxon>Solanales</taxon>
        <taxon>Convolvulaceae</taxon>
        <taxon>Cuscuteae</taxon>
        <taxon>Cuscuta</taxon>
        <taxon>Cuscuta subgen. Cuscuta</taxon>
    </lineage>
</organism>
<dbReference type="NCBIfam" id="TIGR01640">
    <property type="entry name" value="F_box_assoc_1"/>
    <property type="match status" value="1"/>
</dbReference>
<dbReference type="Pfam" id="PF00646">
    <property type="entry name" value="F-box"/>
    <property type="match status" value="1"/>
</dbReference>
<dbReference type="Proteomes" id="UP001152484">
    <property type="component" value="Unassembled WGS sequence"/>
</dbReference>
<dbReference type="AlphaFoldDB" id="A0A9P1E0T8"/>
<dbReference type="InterPro" id="IPR050796">
    <property type="entry name" value="SCF_F-box_component"/>
</dbReference>
<keyword evidence="3" id="KW-1185">Reference proteome</keyword>
<accession>A0A9P1E0T8</accession>
<protein>
    <recommendedName>
        <fullName evidence="1">F-box domain-containing protein</fullName>
    </recommendedName>
</protein>
<dbReference type="InterPro" id="IPR036047">
    <property type="entry name" value="F-box-like_dom_sf"/>
</dbReference>
<dbReference type="SUPFAM" id="SSF81383">
    <property type="entry name" value="F-box domain"/>
    <property type="match status" value="1"/>
</dbReference>
<dbReference type="OrthoDB" id="591557at2759"/>
<dbReference type="PANTHER" id="PTHR31672:SF13">
    <property type="entry name" value="F-BOX PROTEIN CPR30-LIKE"/>
    <property type="match status" value="1"/>
</dbReference>
<gene>
    <name evidence="2" type="ORF">CEURO_LOCUS3555</name>
</gene>
<dbReference type="InterPro" id="IPR001810">
    <property type="entry name" value="F-box_dom"/>
</dbReference>
<dbReference type="SMART" id="SM00256">
    <property type="entry name" value="FBOX"/>
    <property type="match status" value="1"/>
</dbReference>
<sequence>MLSSELKQNRNSGSLVRDNMETCDGSYPLFMPMDVLTEILIQLPVKSLIRLAFVCKSWFHLIRSDPQFALRHYLTKTRPSSSTLMDNVDYILDRPVVYIPGHVVTGVWRQCIYSLTEKKTFRHLKTLESHPTFAKHTSNLCHGLICVIVYPLDNGPRMLLCNPGIGEVVSLQRPDCREIVKVGLGYDPTCNNYKVVTLSASEKGRTKSWIVDVYSVRDGCWHTLHGIGSLEHFDSYSFNGEAVLNANGRVINWLGFHKDILSFDIVDEVFRGISLPECLYSARWRKHHILNSSGCEACLCCSSLNSIGFEAGCFDDVQIWVLKRDVVQHKLMWKKQFSLNFPATNVGVVSPVNLWMNENELFLHVLKPKPSKVEVYHYDRTTNELKPTGRLGWFDPICGYTESLISVKQLVSSSYHLHSAAAVARDDEKKGRACVIREVGTKENDVHWSYYLRP</sequence>